<proteinExistence type="predicted"/>
<sequence>MADVNGSQPVVLLGEAGVGGEVPAIQVVEPATAEQKRGFTFLDPDFLPDEAPAGARAGITGIEVPVGPDEGLDPPGVVRLALPHEGHIFCTWRTGLTADHLIERIGSLSPTAMHRLDHALYLAGEV</sequence>
<dbReference type="RefSeq" id="WP_267569003.1">
    <property type="nucleotide sequence ID" value="NZ_JAPNTZ010000020.1"/>
</dbReference>
<dbReference type="Proteomes" id="UP001151002">
    <property type="component" value="Unassembled WGS sequence"/>
</dbReference>
<reference evidence="1" key="1">
    <citation type="submission" date="2022-11" db="EMBL/GenBank/DDBJ databases">
        <authorList>
            <person name="Somphong A."/>
            <person name="Phongsopitanun W."/>
        </authorList>
    </citation>
    <scope>NUCLEOTIDE SEQUENCE</scope>
    <source>
        <strain evidence="1">Pm04-4</strain>
    </source>
</reference>
<protein>
    <submittedName>
        <fullName evidence="1">Uncharacterized protein</fullName>
    </submittedName>
</protein>
<gene>
    <name evidence="1" type="ORF">OWR29_41035</name>
</gene>
<dbReference type="InterPro" id="IPR011067">
    <property type="entry name" value="Plasmid_toxin/cell-grow_inhib"/>
</dbReference>
<evidence type="ECO:0000313" key="1">
    <source>
        <dbReference type="EMBL" id="MCY1144420.1"/>
    </source>
</evidence>
<accession>A0ABT4BFV0</accession>
<organism evidence="1 2">
    <name type="scientific">Paractinoplanes pyxinae</name>
    <dbReference type="NCBI Taxonomy" id="2997416"/>
    <lineage>
        <taxon>Bacteria</taxon>
        <taxon>Bacillati</taxon>
        <taxon>Actinomycetota</taxon>
        <taxon>Actinomycetes</taxon>
        <taxon>Micromonosporales</taxon>
        <taxon>Micromonosporaceae</taxon>
        <taxon>Paractinoplanes</taxon>
    </lineage>
</organism>
<keyword evidence="2" id="KW-1185">Reference proteome</keyword>
<comment type="caution">
    <text evidence="1">The sequence shown here is derived from an EMBL/GenBank/DDBJ whole genome shotgun (WGS) entry which is preliminary data.</text>
</comment>
<evidence type="ECO:0000313" key="2">
    <source>
        <dbReference type="Proteomes" id="UP001151002"/>
    </source>
</evidence>
<dbReference type="Gene3D" id="2.30.30.110">
    <property type="match status" value="1"/>
</dbReference>
<dbReference type="EMBL" id="JAPNTZ010000020">
    <property type="protein sequence ID" value="MCY1144420.1"/>
    <property type="molecule type" value="Genomic_DNA"/>
</dbReference>
<name>A0ABT4BFV0_9ACTN</name>